<organism evidence="3 4">
    <name type="scientific">Oldenlandia corymbosa var. corymbosa</name>
    <dbReference type="NCBI Taxonomy" id="529605"/>
    <lineage>
        <taxon>Eukaryota</taxon>
        <taxon>Viridiplantae</taxon>
        <taxon>Streptophyta</taxon>
        <taxon>Embryophyta</taxon>
        <taxon>Tracheophyta</taxon>
        <taxon>Spermatophyta</taxon>
        <taxon>Magnoliopsida</taxon>
        <taxon>eudicotyledons</taxon>
        <taxon>Gunneridae</taxon>
        <taxon>Pentapetalae</taxon>
        <taxon>asterids</taxon>
        <taxon>lamiids</taxon>
        <taxon>Gentianales</taxon>
        <taxon>Rubiaceae</taxon>
        <taxon>Rubioideae</taxon>
        <taxon>Spermacoceae</taxon>
        <taxon>Hedyotis-Oldenlandia complex</taxon>
        <taxon>Oldenlandia</taxon>
    </lineage>
</organism>
<gene>
    <name evidence="3" type="ORF">OLC1_LOCUS19130</name>
</gene>
<dbReference type="Proteomes" id="UP001161247">
    <property type="component" value="Chromosome 7"/>
</dbReference>
<evidence type="ECO:0000313" key="3">
    <source>
        <dbReference type="EMBL" id="CAI9111827.1"/>
    </source>
</evidence>
<feature type="coiled-coil region" evidence="1">
    <location>
        <begin position="138"/>
        <end position="186"/>
    </location>
</feature>
<protein>
    <submittedName>
        <fullName evidence="3">OLC1v1012150C1</fullName>
    </submittedName>
</protein>
<name>A0AAV1DX38_OLDCO</name>
<proteinExistence type="predicted"/>
<feature type="compositionally biased region" description="Polar residues" evidence="2">
    <location>
        <begin position="1"/>
        <end position="13"/>
    </location>
</feature>
<reference evidence="3" key="1">
    <citation type="submission" date="2023-03" db="EMBL/GenBank/DDBJ databases">
        <authorList>
            <person name="Julca I."/>
        </authorList>
    </citation>
    <scope>NUCLEOTIDE SEQUENCE</scope>
</reference>
<sequence length="192" mass="22236">MSESNGDAQNQTSRLKKRKNLVFSDSEEEEEDVIPLRPSKVHRDQYPPAGQERTGADDGADSEEECKIITVPPAEMQSLKDIPRSKRKEYIMKSLNSFINKVMDDQEEEINLLKNSTAEATAGVELWKNKAVTYQVEIEVVKKELRDNYQEKTELQANVTKLRSEMEEERRKRKELEAQLEQLSKDHCFFKG</sequence>
<dbReference type="EMBL" id="OX459124">
    <property type="protein sequence ID" value="CAI9111827.1"/>
    <property type="molecule type" value="Genomic_DNA"/>
</dbReference>
<evidence type="ECO:0000256" key="1">
    <source>
        <dbReference type="SAM" id="Coils"/>
    </source>
</evidence>
<evidence type="ECO:0000256" key="2">
    <source>
        <dbReference type="SAM" id="MobiDB-lite"/>
    </source>
</evidence>
<keyword evidence="4" id="KW-1185">Reference proteome</keyword>
<dbReference type="AlphaFoldDB" id="A0AAV1DX38"/>
<keyword evidence="1" id="KW-0175">Coiled coil</keyword>
<evidence type="ECO:0000313" key="4">
    <source>
        <dbReference type="Proteomes" id="UP001161247"/>
    </source>
</evidence>
<feature type="region of interest" description="Disordered" evidence="2">
    <location>
        <begin position="1"/>
        <end position="63"/>
    </location>
</feature>
<accession>A0AAV1DX38</accession>